<organism evidence="2 3">
    <name type="scientific">Candidatus Doudnabacteria bacterium RIFCSPHIGHO2_01_FULL_46_24</name>
    <dbReference type="NCBI Taxonomy" id="1817825"/>
    <lineage>
        <taxon>Bacteria</taxon>
        <taxon>Candidatus Doudnaibacteriota</taxon>
    </lineage>
</organism>
<dbReference type="SUPFAM" id="SSF51695">
    <property type="entry name" value="PLC-like phosphodiesterases"/>
    <property type="match status" value="1"/>
</dbReference>
<accession>A0A1F5NUX6</accession>
<dbReference type="GO" id="GO:0006629">
    <property type="term" value="P:lipid metabolic process"/>
    <property type="evidence" value="ECO:0007669"/>
    <property type="project" value="InterPro"/>
</dbReference>
<dbReference type="InterPro" id="IPR017946">
    <property type="entry name" value="PLC-like_Pdiesterase_TIM-brl"/>
</dbReference>
<comment type="caution">
    <text evidence="2">The sequence shown here is derived from an EMBL/GenBank/DDBJ whole genome shotgun (WGS) entry which is preliminary data.</text>
</comment>
<dbReference type="CDD" id="cd08556">
    <property type="entry name" value="GDPD"/>
    <property type="match status" value="1"/>
</dbReference>
<dbReference type="InterPro" id="IPR030395">
    <property type="entry name" value="GP_PDE_dom"/>
</dbReference>
<dbReference type="GO" id="GO:0008081">
    <property type="term" value="F:phosphoric diester hydrolase activity"/>
    <property type="evidence" value="ECO:0007669"/>
    <property type="project" value="InterPro"/>
</dbReference>
<dbReference type="PROSITE" id="PS51704">
    <property type="entry name" value="GP_PDE"/>
    <property type="match status" value="1"/>
</dbReference>
<dbReference type="AlphaFoldDB" id="A0A1F5NUX6"/>
<sequence>MEITGHRGARGLERENTISSFKKAQELGVDVIEMDLRATKDKYIVVHHDEDLLRTHHDPRKISEIIWEELQILSQKVNYPTPLLKEVLDKIHMPLNLEVKETGFEQRLLEEIKGFPSKVLISSFKLGVLRKIRALDRNIKIALIISPKRNYLYIFLFPFFRSLRFYSINLRHDLITSKRIKFIHNLEMKIMTWVINDINQFEIMKEMGVDGIGTDYPNIIHN</sequence>
<dbReference type="STRING" id="1817825.A2720_02960"/>
<evidence type="ECO:0000313" key="3">
    <source>
        <dbReference type="Proteomes" id="UP000178892"/>
    </source>
</evidence>
<dbReference type="Pfam" id="PF03009">
    <property type="entry name" value="GDPD"/>
    <property type="match status" value="1"/>
</dbReference>
<protein>
    <recommendedName>
        <fullName evidence="1">GP-PDE domain-containing protein</fullName>
    </recommendedName>
</protein>
<feature type="domain" description="GP-PDE" evidence="1">
    <location>
        <begin position="1"/>
        <end position="222"/>
    </location>
</feature>
<dbReference type="Gene3D" id="3.20.20.190">
    <property type="entry name" value="Phosphatidylinositol (PI) phosphodiesterase"/>
    <property type="match status" value="1"/>
</dbReference>
<evidence type="ECO:0000313" key="2">
    <source>
        <dbReference type="EMBL" id="OGE81476.1"/>
    </source>
</evidence>
<reference evidence="2 3" key="1">
    <citation type="journal article" date="2016" name="Nat. Commun.">
        <title>Thousands of microbial genomes shed light on interconnected biogeochemical processes in an aquifer system.</title>
        <authorList>
            <person name="Anantharaman K."/>
            <person name="Brown C.T."/>
            <person name="Hug L.A."/>
            <person name="Sharon I."/>
            <person name="Castelle C.J."/>
            <person name="Probst A.J."/>
            <person name="Thomas B.C."/>
            <person name="Singh A."/>
            <person name="Wilkins M.J."/>
            <person name="Karaoz U."/>
            <person name="Brodie E.L."/>
            <person name="Williams K.H."/>
            <person name="Hubbard S.S."/>
            <person name="Banfield J.F."/>
        </authorList>
    </citation>
    <scope>NUCLEOTIDE SEQUENCE [LARGE SCALE GENOMIC DNA]</scope>
</reference>
<proteinExistence type="predicted"/>
<evidence type="ECO:0000259" key="1">
    <source>
        <dbReference type="PROSITE" id="PS51704"/>
    </source>
</evidence>
<dbReference type="PANTHER" id="PTHR46211">
    <property type="entry name" value="GLYCEROPHOSPHORYL DIESTER PHOSPHODIESTERASE"/>
    <property type="match status" value="1"/>
</dbReference>
<dbReference type="Proteomes" id="UP000178892">
    <property type="component" value="Unassembled WGS sequence"/>
</dbReference>
<dbReference type="PANTHER" id="PTHR46211:SF14">
    <property type="entry name" value="GLYCEROPHOSPHODIESTER PHOSPHODIESTERASE"/>
    <property type="match status" value="1"/>
</dbReference>
<name>A0A1F5NUX6_9BACT</name>
<dbReference type="EMBL" id="MFEL01000008">
    <property type="protein sequence ID" value="OGE81476.1"/>
    <property type="molecule type" value="Genomic_DNA"/>
</dbReference>
<gene>
    <name evidence="2" type="ORF">A2720_02960</name>
</gene>